<dbReference type="EMBL" id="LAZR01021191">
    <property type="protein sequence ID" value="KKL86169.1"/>
    <property type="molecule type" value="Genomic_DNA"/>
</dbReference>
<name>A0A0F9FID6_9ZZZZ</name>
<dbReference type="AlphaFoldDB" id="A0A0F9FID6"/>
<gene>
    <name evidence="1" type="ORF">LCGC14_1947430</name>
</gene>
<reference evidence="1" key="1">
    <citation type="journal article" date="2015" name="Nature">
        <title>Complex archaea that bridge the gap between prokaryotes and eukaryotes.</title>
        <authorList>
            <person name="Spang A."/>
            <person name="Saw J.H."/>
            <person name="Jorgensen S.L."/>
            <person name="Zaremba-Niedzwiedzka K."/>
            <person name="Martijn J."/>
            <person name="Lind A.E."/>
            <person name="van Eijk R."/>
            <person name="Schleper C."/>
            <person name="Guy L."/>
            <person name="Ettema T.J."/>
        </authorList>
    </citation>
    <scope>NUCLEOTIDE SEQUENCE</scope>
</reference>
<accession>A0A0F9FID6</accession>
<sequence>MANSSWMNRWKKIQLMSGSRELPGCVEHFCEKCVDVIDAKIRDLEDCTGKNLKERNDG</sequence>
<organism evidence="1">
    <name type="scientific">marine sediment metagenome</name>
    <dbReference type="NCBI Taxonomy" id="412755"/>
    <lineage>
        <taxon>unclassified sequences</taxon>
        <taxon>metagenomes</taxon>
        <taxon>ecological metagenomes</taxon>
    </lineage>
</organism>
<protein>
    <submittedName>
        <fullName evidence="1">Uncharacterized protein</fullName>
    </submittedName>
</protein>
<comment type="caution">
    <text evidence="1">The sequence shown here is derived from an EMBL/GenBank/DDBJ whole genome shotgun (WGS) entry which is preliminary data.</text>
</comment>
<proteinExistence type="predicted"/>
<evidence type="ECO:0000313" key="1">
    <source>
        <dbReference type="EMBL" id="KKL86169.1"/>
    </source>
</evidence>